<gene>
    <name evidence="1" type="ORF">H0A68_18930</name>
</gene>
<dbReference type="Proteomes" id="UP000580517">
    <property type="component" value="Unassembled WGS sequence"/>
</dbReference>
<dbReference type="AlphaFoldDB" id="A0A853FDM8"/>
<evidence type="ECO:0000313" key="1">
    <source>
        <dbReference type="EMBL" id="NYT38955.1"/>
    </source>
</evidence>
<comment type="caution">
    <text evidence="1">The sequence shown here is derived from an EMBL/GenBank/DDBJ whole genome shotgun (WGS) entry which is preliminary data.</text>
</comment>
<reference evidence="1 2" key="1">
    <citation type="submission" date="2020-07" db="EMBL/GenBank/DDBJ databases">
        <title>Taxonomic revisions and descriptions of new bacterial species based on genomic comparisons in the high-G+C-content subgroup of the family Alcaligenaceae.</title>
        <authorList>
            <person name="Szabo A."/>
            <person name="Felfoldi T."/>
        </authorList>
    </citation>
    <scope>NUCLEOTIDE SEQUENCE [LARGE SCALE GENOMIC DNA]</scope>
    <source>
        <strain evidence="1 2">DSM 25264</strain>
    </source>
</reference>
<proteinExistence type="predicted"/>
<organism evidence="1 2">
    <name type="scientific">Allopusillimonas soli</name>
    <dbReference type="NCBI Taxonomy" id="659016"/>
    <lineage>
        <taxon>Bacteria</taxon>
        <taxon>Pseudomonadati</taxon>
        <taxon>Pseudomonadota</taxon>
        <taxon>Betaproteobacteria</taxon>
        <taxon>Burkholderiales</taxon>
        <taxon>Alcaligenaceae</taxon>
        <taxon>Allopusillimonas</taxon>
    </lineage>
</organism>
<sequence length="73" mass="8032">MAPIPINGAGVYATRGGHLVFIRHFETGYEGMKAYGYSITGRRSDANAEWRAWHLDGRIYSGGGTEWDIVEAA</sequence>
<dbReference type="OrthoDB" id="8687917at2"/>
<evidence type="ECO:0000313" key="2">
    <source>
        <dbReference type="Proteomes" id="UP000580517"/>
    </source>
</evidence>
<keyword evidence="2" id="KW-1185">Reference proteome</keyword>
<dbReference type="EMBL" id="JACCEW010000008">
    <property type="protein sequence ID" value="NYT38955.1"/>
    <property type="molecule type" value="Genomic_DNA"/>
</dbReference>
<accession>A0A853FDM8</accession>
<name>A0A853FDM8_9BURK</name>
<protein>
    <submittedName>
        <fullName evidence="1">Uncharacterized protein</fullName>
    </submittedName>
</protein>
<dbReference type="RefSeq" id="WP_129971344.1">
    <property type="nucleotide sequence ID" value="NZ_JACCEW010000008.1"/>
</dbReference>